<evidence type="ECO:0000313" key="1">
    <source>
        <dbReference type="EMBL" id="KAI9907913.1"/>
    </source>
</evidence>
<keyword evidence="2" id="KW-1185">Reference proteome</keyword>
<comment type="caution">
    <text evidence="1">The sequence shown here is derived from an EMBL/GenBank/DDBJ whole genome shotgun (WGS) entry which is preliminary data.</text>
</comment>
<reference evidence="1 2" key="1">
    <citation type="journal article" date="2022" name="bioRxiv">
        <title>The genome of the oomycete Peronosclerospora sorghi, a cosmopolitan pathogen of maize and sorghum, is inflated with dispersed pseudogenes.</title>
        <authorList>
            <person name="Fletcher K."/>
            <person name="Martin F."/>
            <person name="Isakeit T."/>
            <person name="Cavanaugh K."/>
            <person name="Magill C."/>
            <person name="Michelmore R."/>
        </authorList>
    </citation>
    <scope>NUCLEOTIDE SEQUENCE [LARGE SCALE GENOMIC DNA]</scope>
    <source>
        <strain evidence="1">P6</strain>
    </source>
</reference>
<dbReference type="EMBL" id="CM047587">
    <property type="protein sequence ID" value="KAI9907913.1"/>
    <property type="molecule type" value="Genomic_DNA"/>
</dbReference>
<gene>
    <name evidence="1" type="ORF">PsorP6_016590</name>
</gene>
<dbReference type="Proteomes" id="UP001163321">
    <property type="component" value="Chromosome 8"/>
</dbReference>
<accession>A0ACC0VN39</accession>
<protein>
    <submittedName>
        <fullName evidence="1">Uncharacterized protein</fullName>
    </submittedName>
</protein>
<sequence length="85" mass="9739">MVPDACWQHVNMDFFTALLESDGYDATYFVVCPRFNRPCYIPTSKNMEATNKPRLFFDNVARYYSLPDSIVSDRDPSSRASSGKN</sequence>
<name>A0ACC0VN39_9STRA</name>
<proteinExistence type="predicted"/>
<evidence type="ECO:0000313" key="2">
    <source>
        <dbReference type="Proteomes" id="UP001163321"/>
    </source>
</evidence>
<organism evidence="1 2">
    <name type="scientific">Peronosclerospora sorghi</name>
    <dbReference type="NCBI Taxonomy" id="230839"/>
    <lineage>
        <taxon>Eukaryota</taxon>
        <taxon>Sar</taxon>
        <taxon>Stramenopiles</taxon>
        <taxon>Oomycota</taxon>
        <taxon>Peronosporomycetes</taxon>
        <taxon>Peronosporales</taxon>
        <taxon>Peronosporaceae</taxon>
        <taxon>Peronosclerospora</taxon>
    </lineage>
</organism>